<evidence type="ECO:0000256" key="1">
    <source>
        <dbReference type="SAM" id="MobiDB-lite"/>
    </source>
</evidence>
<proteinExistence type="predicted"/>
<reference evidence="4 5" key="1">
    <citation type="journal article" date="2019" name="Int. J. Syst. Evol. Microbiol.">
        <title>The Global Catalogue of Microorganisms (GCM) 10K type strain sequencing project: providing services to taxonomists for standard genome sequencing and annotation.</title>
        <authorList>
            <consortium name="The Broad Institute Genomics Platform"/>
            <consortium name="The Broad Institute Genome Sequencing Center for Infectious Disease"/>
            <person name="Wu L."/>
            <person name="Ma J."/>
        </authorList>
    </citation>
    <scope>NUCLEOTIDE SEQUENCE [LARGE SCALE GENOMIC DNA]</scope>
    <source>
        <strain evidence="4 5">JCM 16021</strain>
    </source>
</reference>
<evidence type="ECO:0000256" key="2">
    <source>
        <dbReference type="SAM" id="Phobius"/>
    </source>
</evidence>
<feature type="compositionally biased region" description="Low complexity" evidence="1">
    <location>
        <begin position="101"/>
        <end position="112"/>
    </location>
</feature>
<feature type="compositionally biased region" description="Acidic residues" evidence="1">
    <location>
        <begin position="113"/>
        <end position="128"/>
    </location>
</feature>
<dbReference type="NCBIfam" id="NF047619">
    <property type="entry name" value="NADase_discoid"/>
    <property type="match status" value="1"/>
</dbReference>
<keyword evidence="2" id="KW-0472">Membrane</keyword>
<evidence type="ECO:0000313" key="4">
    <source>
        <dbReference type="EMBL" id="GAA2117231.1"/>
    </source>
</evidence>
<name>A0ABN2XU17_9ACTN</name>
<dbReference type="RefSeq" id="WP_344302338.1">
    <property type="nucleotide sequence ID" value="NZ_BAAAQQ010000002.1"/>
</dbReference>
<feature type="region of interest" description="Disordered" evidence="1">
    <location>
        <begin position="81"/>
        <end position="149"/>
    </location>
</feature>
<evidence type="ECO:0000313" key="5">
    <source>
        <dbReference type="Proteomes" id="UP001500575"/>
    </source>
</evidence>
<dbReference type="SUPFAM" id="SSF49785">
    <property type="entry name" value="Galactose-binding domain-like"/>
    <property type="match status" value="1"/>
</dbReference>
<protein>
    <recommendedName>
        <fullName evidence="3">NAD glycohydrolase translocation F5/8 type C domain-containing protein</fullName>
    </recommendedName>
</protein>
<feature type="compositionally biased region" description="Pro residues" evidence="1">
    <location>
        <begin position="24"/>
        <end position="38"/>
    </location>
</feature>
<feature type="domain" description="NAD glycohydrolase translocation F5/8 type C" evidence="3">
    <location>
        <begin position="158"/>
        <end position="287"/>
    </location>
</feature>
<sequence length="292" mass="30250">MDEDAVGSSGRAWRTDTAERPAVVVPPEPTQPVAPVLPPRGAAPQDRPRTPRPPAPAWIAWAVVAAVLVAAAVIGARLALQPPGDSTTAVDRGPSTRDEGASGADDASSPAAAEEEEPVEEAPEEEPPAQEVAPFGVGPTVTVPGAAPANNDVTGELVTFDAENMLDGDPATCWRIAGNASGSVLTFSYPEEVTVARVGLINGYAKVSVDGSGRSFDWYAGNRRILQVEWIIGGQVFPQTLTETTDVQSIDIEPIAATDIELRIVSVSAPGPQPTGRDYTAISDVAFAGLEG</sequence>
<dbReference type="Pfam" id="PF25302">
    <property type="entry name" value="NADase_transloc"/>
    <property type="match status" value="1"/>
</dbReference>
<accession>A0ABN2XU17</accession>
<keyword evidence="2" id="KW-0812">Transmembrane</keyword>
<feature type="region of interest" description="Disordered" evidence="1">
    <location>
        <begin position="1"/>
        <end position="55"/>
    </location>
</feature>
<evidence type="ECO:0000259" key="3">
    <source>
        <dbReference type="Pfam" id="PF25302"/>
    </source>
</evidence>
<dbReference type="Proteomes" id="UP001500575">
    <property type="component" value="Unassembled WGS sequence"/>
</dbReference>
<dbReference type="EMBL" id="BAAAQQ010000002">
    <property type="protein sequence ID" value="GAA2117231.1"/>
    <property type="molecule type" value="Genomic_DNA"/>
</dbReference>
<feature type="transmembrane region" description="Helical" evidence="2">
    <location>
        <begin position="58"/>
        <end position="80"/>
    </location>
</feature>
<dbReference type="Gene3D" id="2.60.120.260">
    <property type="entry name" value="Galactose-binding domain-like"/>
    <property type="match status" value="1"/>
</dbReference>
<keyword evidence="5" id="KW-1185">Reference proteome</keyword>
<gene>
    <name evidence="4" type="ORF">GCM10009843_08010</name>
</gene>
<comment type="caution">
    <text evidence="4">The sequence shown here is derived from an EMBL/GenBank/DDBJ whole genome shotgun (WGS) entry which is preliminary data.</text>
</comment>
<dbReference type="InterPro" id="IPR008979">
    <property type="entry name" value="Galactose-bd-like_sf"/>
</dbReference>
<organism evidence="4 5">
    <name type="scientific">Nocardioides bigeumensis</name>
    <dbReference type="NCBI Taxonomy" id="433657"/>
    <lineage>
        <taxon>Bacteria</taxon>
        <taxon>Bacillati</taxon>
        <taxon>Actinomycetota</taxon>
        <taxon>Actinomycetes</taxon>
        <taxon>Propionibacteriales</taxon>
        <taxon>Nocardioidaceae</taxon>
        <taxon>Nocardioides</taxon>
    </lineage>
</organism>
<dbReference type="InterPro" id="IPR057561">
    <property type="entry name" value="NADase_transloc"/>
</dbReference>
<keyword evidence="2" id="KW-1133">Transmembrane helix</keyword>